<dbReference type="EMBL" id="CP019791">
    <property type="protein sequence ID" value="AQT70084.1"/>
    <property type="molecule type" value="Genomic_DNA"/>
</dbReference>
<proteinExistence type="predicted"/>
<dbReference type="Gene3D" id="3.30.2010.10">
    <property type="entry name" value="Metalloproteases ('zincins'), catalytic domain"/>
    <property type="match status" value="1"/>
</dbReference>
<dbReference type="KEGG" id="alus:STSP2_03286"/>
<dbReference type="RefSeq" id="WP_146663704.1">
    <property type="nucleotide sequence ID" value="NZ_CP019791.1"/>
</dbReference>
<dbReference type="STRING" id="1936003.STSP2_03286"/>
<accession>A0A1U9NQS2</accession>
<evidence type="ECO:0000313" key="3">
    <source>
        <dbReference type="Proteomes" id="UP000189674"/>
    </source>
</evidence>
<dbReference type="PANTHER" id="PTHR30399:SF1">
    <property type="entry name" value="UTP PYROPHOSPHATASE"/>
    <property type="match status" value="1"/>
</dbReference>
<dbReference type="CDD" id="cd07344">
    <property type="entry name" value="M48_yhfN_like"/>
    <property type="match status" value="1"/>
</dbReference>
<organism evidence="2 3">
    <name type="scientific">Anaerohalosphaera lusitana</name>
    <dbReference type="NCBI Taxonomy" id="1936003"/>
    <lineage>
        <taxon>Bacteria</taxon>
        <taxon>Pseudomonadati</taxon>
        <taxon>Planctomycetota</taxon>
        <taxon>Phycisphaerae</taxon>
        <taxon>Sedimentisphaerales</taxon>
        <taxon>Anaerohalosphaeraceae</taxon>
        <taxon>Anaerohalosphaera</taxon>
    </lineage>
</organism>
<gene>
    <name evidence="2" type="ORF">STSP2_03286</name>
</gene>
<keyword evidence="3" id="KW-1185">Reference proteome</keyword>
<protein>
    <recommendedName>
        <fullName evidence="1">YgjP-like metallopeptidase domain-containing protein</fullName>
    </recommendedName>
</protein>
<dbReference type="Pfam" id="PF01863">
    <property type="entry name" value="YgjP-like"/>
    <property type="match status" value="1"/>
</dbReference>
<dbReference type="OrthoDB" id="9811177at2"/>
<dbReference type="PANTHER" id="PTHR30399">
    <property type="entry name" value="UNCHARACTERIZED PROTEIN YGJP"/>
    <property type="match status" value="1"/>
</dbReference>
<dbReference type="InterPro" id="IPR053136">
    <property type="entry name" value="UTP_pyrophosphatase-like"/>
</dbReference>
<sequence>MTTERYDIEIRGLAVQVVRKDIKNLHVGVYPPDGRIRVAAPEHLSREAIRLAVVSRLGWIKRQQQSFHHQVRQSQREMVTGESHYFQGRRYRLDVVEHDGPAEVALPNNTTMELRIRPGTSRERRQEVLNAWYRDRLKEQVPALLEKWQGKVGVVVRDWRIRKMKTRWGSCNAEAGRIWLNLELAKKETICLEYILVHEMVHLIERHHDERFIDLMDKLMPQWRLHRDRLNQSPLAHEDWSY</sequence>
<name>A0A1U9NQS2_9BACT</name>
<reference evidence="3" key="1">
    <citation type="submission" date="2017-02" db="EMBL/GenBank/DDBJ databases">
        <title>Comparative genomics and description of representatives of a novel lineage of planctomycetes thriving in anoxic sediments.</title>
        <authorList>
            <person name="Spring S."/>
            <person name="Bunk B."/>
            <person name="Sproer C."/>
        </authorList>
    </citation>
    <scope>NUCLEOTIDE SEQUENCE [LARGE SCALE GENOMIC DNA]</scope>
    <source>
        <strain evidence="3">ST-NAGAB-D1</strain>
    </source>
</reference>
<dbReference type="Proteomes" id="UP000189674">
    <property type="component" value="Chromosome"/>
</dbReference>
<dbReference type="AlphaFoldDB" id="A0A1U9NQS2"/>
<evidence type="ECO:0000313" key="2">
    <source>
        <dbReference type="EMBL" id="AQT70084.1"/>
    </source>
</evidence>
<dbReference type="InterPro" id="IPR002725">
    <property type="entry name" value="YgjP-like_metallopeptidase"/>
</dbReference>
<feature type="domain" description="YgjP-like metallopeptidase" evidence="1">
    <location>
        <begin position="28"/>
        <end position="232"/>
    </location>
</feature>
<evidence type="ECO:0000259" key="1">
    <source>
        <dbReference type="Pfam" id="PF01863"/>
    </source>
</evidence>